<keyword evidence="7" id="KW-0479">Metal-binding</keyword>
<feature type="binding site" evidence="7">
    <location>
        <position position="130"/>
    </location>
    <ligand>
        <name>Mg(2+)</name>
        <dbReference type="ChEBI" id="CHEBI:18420"/>
    </ligand>
</feature>
<keyword evidence="4 8" id="KW-0812">Transmembrane</keyword>
<evidence type="ECO:0000313" key="9">
    <source>
        <dbReference type="EMBL" id="MBC8591844.1"/>
    </source>
</evidence>
<feature type="transmembrane region" description="Helical" evidence="8">
    <location>
        <begin position="188"/>
        <end position="209"/>
    </location>
</feature>
<evidence type="ECO:0000256" key="3">
    <source>
        <dbReference type="ARBA" id="ARBA00022679"/>
    </source>
</evidence>
<dbReference type="Pfam" id="PF00953">
    <property type="entry name" value="Glycos_transf_4"/>
    <property type="match status" value="1"/>
</dbReference>
<feature type="transmembrane region" description="Helical" evidence="8">
    <location>
        <begin position="215"/>
        <end position="237"/>
    </location>
</feature>
<reference evidence="9" key="1">
    <citation type="submission" date="2020-08" db="EMBL/GenBank/DDBJ databases">
        <title>Genome public.</title>
        <authorList>
            <person name="Liu C."/>
            <person name="Sun Q."/>
        </authorList>
    </citation>
    <scope>NUCLEOTIDE SEQUENCE</scope>
    <source>
        <strain evidence="9">N12</strain>
    </source>
</reference>
<feature type="transmembrane region" description="Helical" evidence="8">
    <location>
        <begin position="63"/>
        <end position="79"/>
    </location>
</feature>
<keyword evidence="10" id="KW-1185">Reference proteome</keyword>
<sequence>MYYPIILILLFFTELLYIYFAYKYNIVDKPDKRSSHKHVALRGGGIIFYFGTLFFFIAHPIQYPWFLLGLTLITFISFWDDIRPISQAIRLIFHFAAMFLLCMQWDIFTLPLWGILAILIIGVGIINAYNFMDGINGITCGFSLVTLVSLAYINEFVVKFVEQTFILTVLCSVIVFCLFNFRQKAKCFVGDVGSVGIAFIIVFMIGLLIVKTNDFTWLVFLSVYGIDSVLTIIHRIIIHEDIRFPHRCHLYQIMANELGIPHVKVAFVYMGMQSVINIGYLEFREFGYWYLLISIFTLSIIYVIFMKKYFKLHLNV</sequence>
<feature type="transmembrane region" description="Helical" evidence="8">
    <location>
        <begin position="6"/>
        <end position="27"/>
    </location>
</feature>
<name>A0A926F4P6_9BACT</name>
<dbReference type="PANTHER" id="PTHR22926:SF3">
    <property type="entry name" value="UNDECAPRENYL-PHOSPHATE ALPHA-N-ACETYLGLUCOSAMINYL 1-PHOSPHATE TRANSFERASE"/>
    <property type="match status" value="1"/>
</dbReference>
<evidence type="ECO:0000256" key="8">
    <source>
        <dbReference type="SAM" id="Phobius"/>
    </source>
</evidence>
<evidence type="ECO:0000256" key="1">
    <source>
        <dbReference type="ARBA" id="ARBA00004651"/>
    </source>
</evidence>
<keyword evidence="7" id="KW-0460">Magnesium</keyword>
<keyword evidence="5 8" id="KW-1133">Transmembrane helix</keyword>
<comment type="caution">
    <text evidence="9">The sequence shown here is derived from an EMBL/GenBank/DDBJ whole genome shotgun (WGS) entry which is preliminary data.</text>
</comment>
<feature type="transmembrane region" description="Helical" evidence="8">
    <location>
        <begin position="39"/>
        <end position="57"/>
    </location>
</feature>
<keyword evidence="3" id="KW-0808">Transferase</keyword>
<evidence type="ECO:0000256" key="5">
    <source>
        <dbReference type="ARBA" id="ARBA00022989"/>
    </source>
</evidence>
<dbReference type="RefSeq" id="WP_262433065.1">
    <property type="nucleotide sequence ID" value="NZ_JACRTF010000001.1"/>
</dbReference>
<accession>A0A926F4P6</accession>
<feature type="binding site" evidence="7">
    <location>
        <position position="191"/>
    </location>
    <ligand>
        <name>Mg(2+)</name>
        <dbReference type="ChEBI" id="CHEBI:18420"/>
    </ligand>
</feature>
<keyword evidence="2" id="KW-1003">Cell membrane</keyword>
<feature type="transmembrane region" description="Helical" evidence="8">
    <location>
        <begin position="91"/>
        <end position="107"/>
    </location>
</feature>
<feature type="transmembrane region" description="Helical" evidence="8">
    <location>
        <begin position="164"/>
        <end position="181"/>
    </location>
</feature>
<dbReference type="AlphaFoldDB" id="A0A926F4P6"/>
<evidence type="ECO:0000256" key="2">
    <source>
        <dbReference type="ARBA" id="ARBA00022475"/>
    </source>
</evidence>
<feature type="transmembrane region" description="Helical" evidence="8">
    <location>
        <begin position="138"/>
        <end position="158"/>
    </location>
</feature>
<dbReference type="GO" id="GO:0046872">
    <property type="term" value="F:metal ion binding"/>
    <property type="evidence" value="ECO:0007669"/>
    <property type="project" value="UniProtKB-KW"/>
</dbReference>
<dbReference type="InterPro" id="IPR000715">
    <property type="entry name" value="Glycosyl_transferase_4"/>
</dbReference>
<evidence type="ECO:0000256" key="4">
    <source>
        <dbReference type="ARBA" id="ARBA00022692"/>
    </source>
</evidence>
<evidence type="ECO:0000313" key="10">
    <source>
        <dbReference type="Proteomes" id="UP000651085"/>
    </source>
</evidence>
<dbReference type="GO" id="GO:0005886">
    <property type="term" value="C:plasma membrane"/>
    <property type="evidence" value="ECO:0007669"/>
    <property type="project" value="UniProtKB-SubCell"/>
</dbReference>
<proteinExistence type="predicted"/>
<dbReference type="GO" id="GO:0044038">
    <property type="term" value="P:cell wall macromolecule biosynthetic process"/>
    <property type="evidence" value="ECO:0007669"/>
    <property type="project" value="TreeGrafter"/>
</dbReference>
<organism evidence="9 10">
    <name type="scientific">Jilunia laotingensis</name>
    <dbReference type="NCBI Taxonomy" id="2763675"/>
    <lineage>
        <taxon>Bacteria</taxon>
        <taxon>Pseudomonadati</taxon>
        <taxon>Bacteroidota</taxon>
        <taxon>Bacteroidia</taxon>
        <taxon>Bacteroidales</taxon>
        <taxon>Bacteroidaceae</taxon>
        <taxon>Jilunia</taxon>
    </lineage>
</organism>
<feature type="transmembrane region" description="Helical" evidence="8">
    <location>
        <begin position="113"/>
        <end position="131"/>
    </location>
</feature>
<comment type="cofactor">
    <cofactor evidence="7">
        <name>Mg(2+)</name>
        <dbReference type="ChEBI" id="CHEBI:18420"/>
    </cofactor>
</comment>
<protein>
    <submittedName>
        <fullName evidence="9">Glycosyltransferase family 4 protein</fullName>
    </submittedName>
</protein>
<feature type="transmembrane region" description="Helical" evidence="8">
    <location>
        <begin position="286"/>
        <end position="305"/>
    </location>
</feature>
<dbReference type="CDD" id="cd06854">
    <property type="entry name" value="GT_WbpL_WbcO_like"/>
    <property type="match status" value="1"/>
</dbReference>
<evidence type="ECO:0000256" key="7">
    <source>
        <dbReference type="PIRSR" id="PIRSR600715-1"/>
    </source>
</evidence>
<evidence type="ECO:0000256" key="6">
    <source>
        <dbReference type="ARBA" id="ARBA00023136"/>
    </source>
</evidence>
<dbReference type="Proteomes" id="UP000651085">
    <property type="component" value="Unassembled WGS sequence"/>
</dbReference>
<dbReference type="GO" id="GO:0071555">
    <property type="term" value="P:cell wall organization"/>
    <property type="evidence" value="ECO:0007669"/>
    <property type="project" value="TreeGrafter"/>
</dbReference>
<feature type="transmembrane region" description="Helical" evidence="8">
    <location>
        <begin position="258"/>
        <end position="280"/>
    </location>
</feature>
<gene>
    <name evidence="9" type="ORF">H8744_01040</name>
</gene>
<dbReference type="GO" id="GO:0016780">
    <property type="term" value="F:phosphotransferase activity, for other substituted phosphate groups"/>
    <property type="evidence" value="ECO:0007669"/>
    <property type="project" value="InterPro"/>
</dbReference>
<keyword evidence="6 8" id="KW-0472">Membrane</keyword>
<dbReference type="GO" id="GO:0009103">
    <property type="term" value="P:lipopolysaccharide biosynthetic process"/>
    <property type="evidence" value="ECO:0007669"/>
    <property type="project" value="TreeGrafter"/>
</dbReference>
<dbReference type="PANTHER" id="PTHR22926">
    <property type="entry name" value="PHOSPHO-N-ACETYLMURAMOYL-PENTAPEPTIDE-TRANSFERASE"/>
    <property type="match status" value="1"/>
</dbReference>
<comment type="subcellular location">
    <subcellularLocation>
        <location evidence="1">Cell membrane</location>
        <topology evidence="1">Multi-pass membrane protein</topology>
    </subcellularLocation>
</comment>
<dbReference type="EMBL" id="JACRTF010000001">
    <property type="protein sequence ID" value="MBC8591844.1"/>
    <property type="molecule type" value="Genomic_DNA"/>
</dbReference>